<keyword evidence="7 8" id="KW-0501">Molybdenum cofactor biosynthesis</keyword>
<comment type="domain">
    <text evidence="8">The N-terminal domain determines nucleotide recognition and specific binding, while the C-terminal domain determines the specific binding to the target protein.</text>
</comment>
<comment type="subcellular location">
    <subcellularLocation>
        <location evidence="8">Cytoplasm</location>
    </subcellularLocation>
</comment>
<dbReference type="Gene3D" id="3.90.550.10">
    <property type="entry name" value="Spore Coat Polysaccharide Biosynthesis Protein SpsA, Chain A"/>
    <property type="match status" value="1"/>
</dbReference>
<evidence type="ECO:0000256" key="5">
    <source>
        <dbReference type="ARBA" id="ARBA00022842"/>
    </source>
</evidence>
<feature type="binding site" evidence="8">
    <location>
        <position position="28"/>
    </location>
    <ligand>
        <name>GTP</name>
        <dbReference type="ChEBI" id="CHEBI:37565"/>
    </ligand>
</feature>
<dbReference type="InterPro" id="IPR025877">
    <property type="entry name" value="MobA-like_NTP_Trfase"/>
</dbReference>
<dbReference type="SUPFAM" id="SSF53448">
    <property type="entry name" value="Nucleotide-diphospho-sugar transferases"/>
    <property type="match status" value="1"/>
</dbReference>
<dbReference type="GO" id="GO:0005737">
    <property type="term" value="C:cytoplasm"/>
    <property type="evidence" value="ECO:0007669"/>
    <property type="project" value="UniProtKB-SubCell"/>
</dbReference>
<evidence type="ECO:0000256" key="7">
    <source>
        <dbReference type="ARBA" id="ARBA00023150"/>
    </source>
</evidence>
<keyword evidence="1 8" id="KW-0963">Cytoplasm</keyword>
<dbReference type="PANTHER" id="PTHR19136">
    <property type="entry name" value="MOLYBDENUM COFACTOR GUANYLYLTRANSFERASE"/>
    <property type="match status" value="1"/>
</dbReference>
<dbReference type="HAMAP" id="MF_00316">
    <property type="entry name" value="MobA"/>
    <property type="match status" value="1"/>
</dbReference>
<dbReference type="Proteomes" id="UP000321104">
    <property type="component" value="Unassembled WGS sequence"/>
</dbReference>
<dbReference type="EMBL" id="BAMW01000082">
    <property type="protein sequence ID" value="GAN64551.1"/>
    <property type="molecule type" value="Genomic_DNA"/>
</dbReference>
<comment type="similarity">
    <text evidence="8">Belongs to the MobA family.</text>
</comment>
<comment type="cofactor">
    <cofactor evidence="8">
        <name>Mg(2+)</name>
        <dbReference type="ChEBI" id="CHEBI:18420"/>
    </cofactor>
</comment>
<dbReference type="GO" id="GO:1902758">
    <property type="term" value="P:bis(molybdopterin guanine dinucleotide)molybdenum biosynthetic process"/>
    <property type="evidence" value="ECO:0007669"/>
    <property type="project" value="TreeGrafter"/>
</dbReference>
<organism evidence="11 13">
    <name type="scientific">Acetobacter indonesiensis</name>
    <dbReference type="NCBI Taxonomy" id="104101"/>
    <lineage>
        <taxon>Bacteria</taxon>
        <taxon>Pseudomonadati</taxon>
        <taxon>Pseudomonadota</taxon>
        <taxon>Alphaproteobacteria</taxon>
        <taxon>Acetobacterales</taxon>
        <taxon>Acetobacteraceae</taxon>
        <taxon>Acetobacter</taxon>
    </lineage>
</organism>
<evidence type="ECO:0000313" key="12">
    <source>
        <dbReference type="Proteomes" id="UP000032673"/>
    </source>
</evidence>
<dbReference type="CDD" id="cd02503">
    <property type="entry name" value="MobA"/>
    <property type="match status" value="1"/>
</dbReference>
<keyword evidence="5 8" id="KW-0460">Magnesium</keyword>
<keyword evidence="4 8" id="KW-0547">Nucleotide-binding</keyword>
<evidence type="ECO:0000256" key="2">
    <source>
        <dbReference type="ARBA" id="ARBA00022679"/>
    </source>
</evidence>
<keyword evidence="3 8" id="KW-0479">Metal-binding</keyword>
<feature type="binding site" evidence="8">
    <location>
        <position position="106"/>
    </location>
    <ligand>
        <name>Mg(2+)</name>
        <dbReference type="ChEBI" id="CHEBI:18420"/>
    </ligand>
</feature>
<dbReference type="PANTHER" id="PTHR19136:SF81">
    <property type="entry name" value="MOLYBDENUM COFACTOR GUANYLYLTRANSFERASE"/>
    <property type="match status" value="1"/>
</dbReference>
<comment type="catalytic activity">
    <reaction evidence="8">
        <text>Mo-molybdopterin + GTP + H(+) = Mo-molybdopterin guanine dinucleotide + diphosphate</text>
        <dbReference type="Rhea" id="RHEA:34243"/>
        <dbReference type="ChEBI" id="CHEBI:15378"/>
        <dbReference type="ChEBI" id="CHEBI:33019"/>
        <dbReference type="ChEBI" id="CHEBI:37565"/>
        <dbReference type="ChEBI" id="CHEBI:71302"/>
        <dbReference type="ChEBI" id="CHEBI:71310"/>
        <dbReference type="EC" id="2.7.7.77"/>
    </reaction>
</comment>
<evidence type="ECO:0000313" key="13">
    <source>
        <dbReference type="Proteomes" id="UP000321104"/>
    </source>
</evidence>
<evidence type="ECO:0000256" key="4">
    <source>
        <dbReference type="ARBA" id="ARBA00022741"/>
    </source>
</evidence>
<dbReference type="GO" id="GO:0005525">
    <property type="term" value="F:GTP binding"/>
    <property type="evidence" value="ECO:0007669"/>
    <property type="project" value="UniProtKB-UniRule"/>
</dbReference>
<dbReference type="Proteomes" id="UP000032673">
    <property type="component" value="Unassembled WGS sequence"/>
</dbReference>
<gene>
    <name evidence="8 11" type="primary">mobA</name>
    <name evidence="10" type="ORF">Abin_085_016</name>
    <name evidence="11" type="ORF">AIN02nite_19950</name>
</gene>
<protein>
    <recommendedName>
        <fullName evidence="8">Molybdenum cofactor guanylyltransferase</fullName>
        <shortName evidence="8">MoCo guanylyltransferase</shortName>
        <ecNumber evidence="8">2.7.7.77</ecNumber>
    </recommendedName>
    <alternativeName>
        <fullName evidence="8">GTP:molybdopterin guanylyltransferase</fullName>
    </alternativeName>
    <alternativeName>
        <fullName evidence="8">Mo-MPT guanylyltransferase</fullName>
    </alternativeName>
    <alternativeName>
        <fullName evidence="8">Molybdopterin guanylyltransferase</fullName>
    </alternativeName>
    <alternativeName>
        <fullName evidence="8">Molybdopterin-guanine dinucleotide synthase</fullName>
        <shortName evidence="8">MGD synthase</shortName>
    </alternativeName>
</protein>
<dbReference type="InterPro" id="IPR029044">
    <property type="entry name" value="Nucleotide-diphossugar_trans"/>
</dbReference>
<keyword evidence="12" id="KW-1185">Reference proteome</keyword>
<reference evidence="10 12" key="1">
    <citation type="submission" date="2012-11" db="EMBL/GenBank/DDBJ databases">
        <title>Whole genome sequence of Acetobacter indonesiensis 5H-1.</title>
        <authorList>
            <person name="Azuma Y."/>
            <person name="Higashiura N."/>
            <person name="Hirakawa H."/>
            <person name="Matsushita K."/>
        </authorList>
    </citation>
    <scope>NUCLEOTIDE SEQUENCE [LARGE SCALE GENOMIC DNA]</scope>
    <source>
        <strain evidence="10 12">5H-1</strain>
    </source>
</reference>
<comment type="caution">
    <text evidence="8">Lacks conserved residue(s) required for the propagation of feature annotation.</text>
</comment>
<dbReference type="NCBIfam" id="TIGR02665">
    <property type="entry name" value="molyb_mobA"/>
    <property type="match status" value="1"/>
</dbReference>
<sequence length="207" mass="22281">MIFHSPSARTGAVILAGGQGLRMGGCDKPLLSIADVPVLTHLIDRLQPQCQALAISANGNPDRFSAWGLPILPDTMPDYGPLAGVLAALAWGQSHNLETVLTVPGDTPFIPANLMADLLPAPAVAVSDGRQHPLVATWPVSAFHALQDWLNKPDFPDKLRVRVFARTLGIREVTFAAGYYDPFFNINTPDEYATACTLADKEQADDR</sequence>
<evidence type="ECO:0000256" key="1">
    <source>
        <dbReference type="ARBA" id="ARBA00022490"/>
    </source>
</evidence>
<keyword evidence="2 8" id="KW-0808">Transferase</keyword>
<evidence type="ECO:0000256" key="3">
    <source>
        <dbReference type="ARBA" id="ARBA00022723"/>
    </source>
</evidence>
<feature type="binding site" evidence="8">
    <location>
        <position position="106"/>
    </location>
    <ligand>
        <name>GTP</name>
        <dbReference type="ChEBI" id="CHEBI:37565"/>
    </ligand>
</feature>
<accession>A0A6N3T7E7</accession>
<evidence type="ECO:0000259" key="9">
    <source>
        <dbReference type="Pfam" id="PF12804"/>
    </source>
</evidence>
<evidence type="ECO:0000313" key="11">
    <source>
        <dbReference type="EMBL" id="GEN03970.1"/>
    </source>
</evidence>
<dbReference type="InterPro" id="IPR013482">
    <property type="entry name" value="Molybde_CF_guanTrfase"/>
</dbReference>
<proteinExistence type="inferred from homology"/>
<keyword evidence="6 8" id="KW-0342">GTP-binding</keyword>
<dbReference type="AlphaFoldDB" id="A0A6N3T7E7"/>
<evidence type="ECO:0000313" key="10">
    <source>
        <dbReference type="EMBL" id="GAN64551.1"/>
    </source>
</evidence>
<feature type="domain" description="MobA-like NTP transferase" evidence="9">
    <location>
        <begin position="12"/>
        <end position="151"/>
    </location>
</feature>
<feature type="binding site" evidence="8">
    <location>
        <position position="74"/>
    </location>
    <ligand>
        <name>GTP</name>
        <dbReference type="ChEBI" id="CHEBI:37565"/>
    </ligand>
</feature>
<keyword evidence="11" id="KW-0548">Nucleotidyltransferase</keyword>
<dbReference type="RefSeq" id="WP_048848200.1">
    <property type="nucleotide sequence ID" value="NZ_BAMW01000082.1"/>
</dbReference>
<dbReference type="EC" id="2.7.7.77" evidence="8"/>
<dbReference type="Pfam" id="PF12804">
    <property type="entry name" value="NTP_transf_3"/>
    <property type="match status" value="1"/>
</dbReference>
<comment type="subunit">
    <text evidence="8">Monomer.</text>
</comment>
<reference evidence="11 13" key="2">
    <citation type="submission" date="2019-07" db="EMBL/GenBank/DDBJ databases">
        <title>Whole genome shotgun sequence of Acetobacter indonesiensis NBRC 16471.</title>
        <authorList>
            <person name="Hosoyama A."/>
            <person name="Uohara A."/>
            <person name="Ohji S."/>
            <person name="Ichikawa N."/>
        </authorList>
    </citation>
    <scope>NUCLEOTIDE SEQUENCE [LARGE SCALE GENOMIC DNA]</scope>
    <source>
        <strain evidence="11 13">NBRC 16471</strain>
    </source>
</reference>
<comment type="caution">
    <text evidence="11">The sequence shown here is derived from an EMBL/GenBank/DDBJ whole genome shotgun (WGS) entry which is preliminary data.</text>
</comment>
<feature type="binding site" evidence="8">
    <location>
        <begin position="15"/>
        <end position="17"/>
    </location>
    <ligand>
        <name>GTP</name>
        <dbReference type="ChEBI" id="CHEBI:37565"/>
    </ligand>
</feature>
<comment type="function">
    <text evidence="8">Transfers a GMP moiety from GTP to Mo-molybdopterin (Mo-MPT) cofactor (Moco or molybdenum cofactor) to form Mo-molybdopterin guanine dinucleotide (Mo-MGD) cofactor.</text>
</comment>
<dbReference type="GO" id="GO:0061603">
    <property type="term" value="F:molybdenum cofactor guanylyltransferase activity"/>
    <property type="evidence" value="ECO:0007669"/>
    <property type="project" value="UniProtKB-EC"/>
</dbReference>
<evidence type="ECO:0000256" key="6">
    <source>
        <dbReference type="ARBA" id="ARBA00023134"/>
    </source>
</evidence>
<dbReference type="EMBL" id="BJXQ01000011">
    <property type="protein sequence ID" value="GEN03970.1"/>
    <property type="molecule type" value="Genomic_DNA"/>
</dbReference>
<name>A0A6N3T7E7_9PROT</name>
<dbReference type="GO" id="GO:0046872">
    <property type="term" value="F:metal ion binding"/>
    <property type="evidence" value="ECO:0007669"/>
    <property type="project" value="UniProtKB-KW"/>
</dbReference>
<evidence type="ECO:0000256" key="8">
    <source>
        <dbReference type="HAMAP-Rule" id="MF_00316"/>
    </source>
</evidence>